<organism evidence="1 2">
    <name type="scientific">Caudoviricetes sp. vir215</name>
    <dbReference type="NCBI Taxonomy" id="3068354"/>
    <lineage>
        <taxon>Viruses</taxon>
        <taxon>Duplodnaviria</taxon>
        <taxon>Heunggongvirae</taxon>
        <taxon>Uroviricota</taxon>
        <taxon>Caudoviricetes</taxon>
    </lineage>
</organism>
<dbReference type="RefSeq" id="YP_011108883.1">
    <property type="nucleotide sequence ID" value="NC_092586.1"/>
</dbReference>
<keyword evidence="2" id="KW-1185">Reference proteome</keyword>
<proteinExistence type="predicted"/>
<dbReference type="Proteomes" id="UP001302265">
    <property type="component" value="Segment"/>
</dbReference>
<gene>
    <name evidence="1" type="ORF">vir215_00028</name>
</gene>
<evidence type="ECO:0000313" key="2">
    <source>
        <dbReference type="Proteomes" id="UP001302265"/>
    </source>
</evidence>
<accession>A0AA86XJX7</accession>
<name>A0AA86XJX7_9CAUD</name>
<protein>
    <submittedName>
        <fullName evidence="1">Uncharacterized protein</fullName>
    </submittedName>
</protein>
<sequence length="96" mass="10831">MKVLTENQSDLIDGMIENPDDEHLHELQWIALDMLRTAAGGLEDLTPTARVEMEVAMDDLLDCIQWTVCLDDNHALKGLAEQCRYMAGVLTKEDDE</sequence>
<reference evidence="1 2" key="1">
    <citation type="journal article" date="2023" name="Nat. Microbiol.">
        <title>A compendium of viruses from methanogenic archaea reveals their diversity and adaptations to the gut environment.</title>
        <authorList>
            <person name="Medvedeva S."/>
            <person name="Borrel G."/>
            <person name="Krupovic M."/>
            <person name="Gribaldo S."/>
        </authorList>
    </citation>
    <scope>NUCLEOTIDE SEQUENCE [LARGE SCALE GENOMIC DNA]</scope>
</reference>
<evidence type="ECO:0000313" key="1">
    <source>
        <dbReference type="EMBL" id="DBA35330.1"/>
    </source>
</evidence>
<dbReference type="GeneID" id="98835776"/>
<dbReference type="EMBL" id="BK063676">
    <property type="protein sequence ID" value="DBA35330.1"/>
    <property type="molecule type" value="Genomic_DNA"/>
</dbReference>